<dbReference type="AlphaFoldDB" id="J7S4F4"/>
<evidence type="ECO:0008006" key="3">
    <source>
        <dbReference type="Google" id="ProtNLM"/>
    </source>
</evidence>
<dbReference type="OMA" id="QAGGSWF"/>
<dbReference type="RefSeq" id="XP_022462777.1">
    <property type="nucleotide sequence ID" value="XM_022611361.1"/>
</dbReference>
<dbReference type="PANTHER" id="PTHR17985">
    <property type="entry name" value="SER/THR-RICH PROTEIN T10 IN DGCR REGION"/>
    <property type="match status" value="1"/>
</dbReference>
<sequence length="313" mass="35980">MCILLGTREHPDYDLVLISNRDEFFERDTHITEWHSGDYILSPYDMTKGLYDPGKCVRGTWMGLNRAGRVSTVLNLKLEGEALRKHSKNPVKRRSRGLIPFMFLSDRGFIDQWDSFEKFRDRYPDLEKSGDFNLFIGDIRQQDYKVLDSSGNTFSVLNETTGMNMVVSNDTYKEFNENDISEWNKVKLGKLKLHELVNTAVNLDKSSFIDKCFHAASFCSIEKSHEDISKTPEVISNTIFVPPLKCQPQQDVGLTKSGGLYFGTRSQLVTLVSKDRRQVTVAERILHTSDLDRDFNSPHNPKEVKQFTFDLSD</sequence>
<reference evidence="2" key="2">
    <citation type="submission" date="2012-08" db="EMBL/GenBank/DDBJ databases">
        <title>Genome sequence of Kazachstania naganishii.</title>
        <authorList>
            <person name="Gordon J.L."/>
            <person name="Armisen D."/>
            <person name="Proux-Wera E."/>
            <person name="OhEigeartaigh S.S."/>
            <person name="Byrne K.P."/>
            <person name="Wolfe K.H."/>
        </authorList>
    </citation>
    <scope>NUCLEOTIDE SEQUENCE [LARGE SCALE GENOMIC DNA]</scope>
    <source>
        <strain evidence="2">ATCC MYA-139 / BCRC 22969 / CBS 8797 / CCRC 22969 / KCTC 17520 / NBRC 10181 / NCYC 3082</strain>
    </source>
</reference>
<dbReference type="KEGG" id="kng:KNAG_0B00840"/>
<dbReference type="EMBL" id="HE978315">
    <property type="protein sequence ID" value="CCK68531.1"/>
    <property type="molecule type" value="Genomic_DNA"/>
</dbReference>
<proteinExistence type="predicted"/>
<dbReference type="GO" id="GO:0009306">
    <property type="term" value="P:protein secretion"/>
    <property type="evidence" value="ECO:0007669"/>
    <property type="project" value="TreeGrafter"/>
</dbReference>
<keyword evidence="2" id="KW-1185">Reference proteome</keyword>
<dbReference type="PANTHER" id="PTHR17985:SF8">
    <property type="entry name" value="TRANSPORT AND GOLGI ORGANIZATION PROTEIN 2 HOMOLOG"/>
    <property type="match status" value="1"/>
</dbReference>
<dbReference type="GO" id="GO:0005777">
    <property type="term" value="C:peroxisome"/>
    <property type="evidence" value="ECO:0007669"/>
    <property type="project" value="EnsemblFungi"/>
</dbReference>
<evidence type="ECO:0000313" key="1">
    <source>
        <dbReference type="EMBL" id="CCK68531.1"/>
    </source>
</evidence>
<dbReference type="eggNOG" id="KOG2342">
    <property type="taxonomic scope" value="Eukaryota"/>
</dbReference>
<dbReference type="Proteomes" id="UP000006310">
    <property type="component" value="Chromosome 2"/>
</dbReference>
<dbReference type="Pfam" id="PF05742">
    <property type="entry name" value="TANGO2"/>
    <property type="match status" value="1"/>
</dbReference>
<protein>
    <recommendedName>
        <fullName evidence="3">Transport and Golgi organization protein 2</fullName>
    </recommendedName>
</protein>
<dbReference type="InterPro" id="IPR008551">
    <property type="entry name" value="TANGO2"/>
</dbReference>
<dbReference type="GO" id="GO:0005794">
    <property type="term" value="C:Golgi apparatus"/>
    <property type="evidence" value="ECO:0007669"/>
    <property type="project" value="TreeGrafter"/>
</dbReference>
<dbReference type="GeneID" id="34524181"/>
<name>J7S4F4_HUIN7</name>
<accession>J7S4F4</accession>
<reference evidence="1 2" key="1">
    <citation type="journal article" date="2011" name="Proc. Natl. Acad. Sci. U.S.A.">
        <title>Evolutionary erosion of yeast sex chromosomes by mating-type switching accidents.</title>
        <authorList>
            <person name="Gordon J.L."/>
            <person name="Armisen D."/>
            <person name="Proux-Wera E."/>
            <person name="Oheigeartaigh S.S."/>
            <person name="Byrne K.P."/>
            <person name="Wolfe K.H."/>
        </authorList>
    </citation>
    <scope>NUCLEOTIDE SEQUENCE [LARGE SCALE GENOMIC DNA]</scope>
    <source>
        <strain evidence="2">ATCC MYA-139 / BCRC 22969 / CBS 8797 / CCRC 22969 / KCTC 17520 / NBRC 10181 / NCYC 3082</strain>
    </source>
</reference>
<evidence type="ECO:0000313" key="2">
    <source>
        <dbReference type="Proteomes" id="UP000006310"/>
    </source>
</evidence>
<dbReference type="GO" id="GO:0007030">
    <property type="term" value="P:Golgi organization"/>
    <property type="evidence" value="ECO:0007669"/>
    <property type="project" value="TreeGrafter"/>
</dbReference>
<dbReference type="HOGENOM" id="CLU_047037_0_0_1"/>
<dbReference type="OrthoDB" id="191601at2759"/>
<gene>
    <name evidence="1" type="primary">KNAG0B00840</name>
    <name evidence="1" type="ordered locus">KNAG_0B00840</name>
</gene>
<organism evidence="1 2">
    <name type="scientific">Huiozyma naganishii (strain ATCC MYA-139 / BCRC 22969 / CBS 8797 / KCTC 17520 / NBRC 10181 / NCYC 3082 / Yp74L-3)</name>
    <name type="common">Yeast</name>
    <name type="synonym">Kazachstania naganishii</name>
    <dbReference type="NCBI Taxonomy" id="1071383"/>
    <lineage>
        <taxon>Eukaryota</taxon>
        <taxon>Fungi</taxon>
        <taxon>Dikarya</taxon>
        <taxon>Ascomycota</taxon>
        <taxon>Saccharomycotina</taxon>
        <taxon>Saccharomycetes</taxon>
        <taxon>Saccharomycetales</taxon>
        <taxon>Saccharomycetaceae</taxon>
        <taxon>Huiozyma</taxon>
    </lineage>
</organism>